<evidence type="ECO:0000313" key="2">
    <source>
        <dbReference type="EMBL" id="KFI66216.1"/>
    </source>
</evidence>
<keyword evidence="1" id="KW-0472">Membrane</keyword>
<organism evidence="2 3">
    <name type="scientific">Bifidobacterium longum subsp. suis</name>
    <dbReference type="NCBI Taxonomy" id="1695"/>
    <lineage>
        <taxon>Bacteria</taxon>
        <taxon>Bacillati</taxon>
        <taxon>Actinomycetota</taxon>
        <taxon>Actinomycetes</taxon>
        <taxon>Bifidobacteriales</taxon>
        <taxon>Bifidobacteriaceae</taxon>
        <taxon>Bifidobacterium</taxon>
    </lineage>
</organism>
<feature type="transmembrane region" description="Helical" evidence="1">
    <location>
        <begin position="157"/>
        <end position="175"/>
    </location>
</feature>
<comment type="caution">
    <text evidence="2">The sequence shown here is derived from an EMBL/GenBank/DDBJ whole genome shotgun (WGS) entry which is preliminary data.</text>
</comment>
<proteinExistence type="predicted"/>
<keyword evidence="1" id="KW-0812">Transmembrane</keyword>
<dbReference type="EMBL" id="JGZA01000035">
    <property type="protein sequence ID" value="KFI66216.1"/>
    <property type="molecule type" value="Genomic_DNA"/>
</dbReference>
<gene>
    <name evidence="2" type="ORF">BLSS_2012</name>
</gene>
<feature type="transmembrane region" description="Helical" evidence="1">
    <location>
        <begin position="476"/>
        <end position="496"/>
    </location>
</feature>
<feature type="transmembrane region" description="Helical" evidence="1">
    <location>
        <begin position="44"/>
        <end position="62"/>
    </location>
</feature>
<dbReference type="RefSeq" id="WP_152596677.1">
    <property type="nucleotide sequence ID" value="NZ_JGZA01000035.1"/>
</dbReference>
<feature type="transmembrane region" description="Helical" evidence="1">
    <location>
        <begin position="74"/>
        <end position="92"/>
    </location>
</feature>
<reference evidence="2 3" key="1">
    <citation type="submission" date="2014-03" db="EMBL/GenBank/DDBJ databases">
        <title>Genomics of Bifidobacteria.</title>
        <authorList>
            <person name="Ventura M."/>
            <person name="Milani C."/>
            <person name="Lugli G.A."/>
        </authorList>
    </citation>
    <scope>NUCLEOTIDE SEQUENCE [LARGE SCALE GENOMIC DNA]</scope>
    <source>
        <strain evidence="2 3">LMG 21814</strain>
    </source>
</reference>
<evidence type="ECO:0008006" key="4">
    <source>
        <dbReference type="Google" id="ProtNLM"/>
    </source>
</evidence>
<feature type="transmembrane region" description="Helical" evidence="1">
    <location>
        <begin position="227"/>
        <end position="246"/>
    </location>
</feature>
<feature type="transmembrane region" description="Helical" evidence="1">
    <location>
        <begin position="132"/>
        <end position="150"/>
    </location>
</feature>
<feature type="transmembrane region" description="Helical" evidence="1">
    <location>
        <begin position="195"/>
        <end position="220"/>
    </location>
</feature>
<dbReference type="Proteomes" id="UP000029024">
    <property type="component" value="Unassembled WGS sequence"/>
</dbReference>
<sequence>MKILSEITSHIFSFIVGVLALCATLTTCVIPISYIENPQNNVKYVALSLIPTVIIGCLLIKIQQVIRQITLQRIRVFALSMIAGIGLLWISVANLHPVWDMQALIDYASSFGDNDSLLFSDSYLHMYPYQSGYILFLYVYMNLFGFSNYLAIRMFNIGLVVLGIYFMSRLTGVIFPNDQIAEKNSLLISTLFSPFIFTATLIYGNLPSISFCLGACYFLLRVFRNRETIQISYGLLSIFFVFLALWFKPNSLIFLIGLIFYLLTEFVSRKKIKILILVIVNLCVYILASSLPVMMVENKHNVDISHNVLPKTAWIAMSLQNSYPRADGWYNDYAVNLYQKYNGDTQKIDSIAKKDIANRLRSFLHDPNEAINFMSNKITSQWSEPTFESLEIVFGSAETIPNNLSPDSKLQSSMHQGLLRRIYIMWCDSIQTLIYISSFCLIIKLRKNLSMKQLLPAIIMMGGLLFHAFWEAKSLYVLPYFMLLIPYAATCFAYSVDWVENRGKKVSSV</sequence>
<evidence type="ECO:0000313" key="3">
    <source>
        <dbReference type="Proteomes" id="UP000029024"/>
    </source>
</evidence>
<accession>A0A087B5B6</accession>
<name>A0A087B5B6_BIFLN</name>
<keyword evidence="1" id="KW-1133">Transmembrane helix</keyword>
<feature type="transmembrane region" description="Helical" evidence="1">
    <location>
        <begin position="275"/>
        <end position="295"/>
    </location>
</feature>
<feature type="transmembrane region" description="Helical" evidence="1">
    <location>
        <begin position="252"/>
        <end position="268"/>
    </location>
</feature>
<dbReference type="AlphaFoldDB" id="A0A087B5B6"/>
<feature type="transmembrane region" description="Helical" evidence="1">
    <location>
        <begin position="454"/>
        <end position="470"/>
    </location>
</feature>
<feature type="transmembrane region" description="Helical" evidence="1">
    <location>
        <begin position="422"/>
        <end position="442"/>
    </location>
</feature>
<protein>
    <recommendedName>
        <fullName evidence="4">Glycosyltransferase RgtA/B/C/D-like domain-containing protein</fullName>
    </recommendedName>
</protein>
<feature type="transmembrane region" description="Helical" evidence="1">
    <location>
        <begin position="12"/>
        <end position="32"/>
    </location>
</feature>
<evidence type="ECO:0000256" key="1">
    <source>
        <dbReference type="SAM" id="Phobius"/>
    </source>
</evidence>